<evidence type="ECO:0000313" key="2">
    <source>
        <dbReference type="EMBL" id="CAD8188874.1"/>
    </source>
</evidence>
<comment type="caution">
    <text evidence="3">The sequence shown here is derived from an EMBL/GenBank/DDBJ whole genome shotgun (WGS) entry which is preliminary data.</text>
</comment>
<dbReference type="Pfam" id="PF13181">
    <property type="entry name" value="TPR_8"/>
    <property type="match status" value="2"/>
</dbReference>
<proteinExistence type="predicted"/>
<organism evidence="3 4">
    <name type="scientific">Paramecium octaurelia</name>
    <dbReference type="NCBI Taxonomy" id="43137"/>
    <lineage>
        <taxon>Eukaryota</taxon>
        <taxon>Sar</taxon>
        <taxon>Alveolata</taxon>
        <taxon>Ciliophora</taxon>
        <taxon>Intramacronucleata</taxon>
        <taxon>Oligohymenophorea</taxon>
        <taxon>Peniculida</taxon>
        <taxon>Parameciidae</taxon>
        <taxon>Paramecium</taxon>
    </lineage>
</organism>
<dbReference type="Proteomes" id="UP000683925">
    <property type="component" value="Unassembled WGS sequence"/>
</dbReference>
<evidence type="ECO:0000313" key="1">
    <source>
        <dbReference type="EMBL" id="CAD8188872.1"/>
    </source>
</evidence>
<dbReference type="EMBL" id="CAJJDP010000092">
    <property type="protein sequence ID" value="CAD8188876.1"/>
    <property type="molecule type" value="Genomic_DNA"/>
</dbReference>
<protein>
    <recommendedName>
        <fullName evidence="5">Tetratricopeptide repeat protein</fullName>
    </recommendedName>
</protein>
<keyword evidence="4" id="KW-1185">Reference proteome</keyword>
<gene>
    <name evidence="1" type="ORF">POCTA_138.1.T0930208</name>
    <name evidence="2" type="ORF">POCTA_138.1.T0930209</name>
    <name evidence="3" type="ORF">POCTA_138.1.T0930210</name>
</gene>
<dbReference type="EMBL" id="CAJJDP010000092">
    <property type="protein sequence ID" value="CAD8188872.1"/>
    <property type="molecule type" value="Genomic_DNA"/>
</dbReference>
<reference evidence="3" key="1">
    <citation type="submission" date="2021-01" db="EMBL/GenBank/DDBJ databases">
        <authorList>
            <consortium name="Genoscope - CEA"/>
            <person name="William W."/>
        </authorList>
    </citation>
    <scope>NUCLEOTIDE SEQUENCE</scope>
</reference>
<sequence>MIYRNTKNQFSATKNQFQLIPKIIKLGVTKVRHQRKFQKYQEAIDCFDKAVSINPILDQTLSNKDKFKYNLSLALHKLKKYADAILCFDQAISTLKIEMQS</sequence>
<dbReference type="AlphaFoldDB" id="A0A8S1WT38"/>
<evidence type="ECO:0000313" key="4">
    <source>
        <dbReference type="Proteomes" id="UP000683925"/>
    </source>
</evidence>
<accession>A0A8S1WT38</accession>
<dbReference type="InterPro" id="IPR019734">
    <property type="entry name" value="TPR_rpt"/>
</dbReference>
<dbReference type="EMBL" id="CAJJDP010000092">
    <property type="protein sequence ID" value="CAD8188874.1"/>
    <property type="molecule type" value="Genomic_DNA"/>
</dbReference>
<evidence type="ECO:0000313" key="3">
    <source>
        <dbReference type="EMBL" id="CAD8188876.1"/>
    </source>
</evidence>
<name>A0A8S1WT38_PAROT</name>
<evidence type="ECO:0008006" key="5">
    <source>
        <dbReference type="Google" id="ProtNLM"/>
    </source>
</evidence>